<dbReference type="Proteomes" id="UP001144396">
    <property type="component" value="Unassembled WGS sequence"/>
</dbReference>
<evidence type="ECO:0000313" key="3">
    <source>
        <dbReference type="Proteomes" id="UP001144396"/>
    </source>
</evidence>
<dbReference type="AlphaFoldDB" id="A0A9W6CXI5"/>
<gene>
    <name evidence="2" type="ORF">ARHIZOSPH14_23920</name>
</gene>
<sequence>MTTFHVDSDQVLTTASAAQATIERLMADTAGLNAQLTGLQGAWSGQASVAFQSAVAEWRAVQQSVEQTLAGVQQALGAAGARYAEVEQANAALFVR</sequence>
<comment type="similarity">
    <text evidence="1">Belongs to the WXG100 family.</text>
</comment>
<reference evidence="2" key="1">
    <citation type="submission" date="2022-12" db="EMBL/GenBank/DDBJ databases">
        <title>Reference genome sequencing for broad-spectrum identification of bacterial and archaeal isolates by mass spectrometry.</title>
        <authorList>
            <person name="Sekiguchi Y."/>
            <person name="Tourlousse D.M."/>
        </authorList>
    </citation>
    <scope>NUCLEOTIDE SEQUENCE</scope>
    <source>
        <strain evidence="2">14</strain>
    </source>
</reference>
<dbReference type="EMBL" id="BSDP01000001">
    <property type="protein sequence ID" value="GLI28150.1"/>
    <property type="molecule type" value="Genomic_DNA"/>
</dbReference>
<evidence type="ECO:0000256" key="1">
    <source>
        <dbReference type="RuleBase" id="RU362001"/>
    </source>
</evidence>
<dbReference type="Pfam" id="PF06013">
    <property type="entry name" value="WXG100"/>
    <property type="match status" value="1"/>
</dbReference>
<name>A0A9W6CXI5_9MICO</name>
<comment type="caution">
    <text evidence="2">The sequence shown here is derived from an EMBL/GenBank/DDBJ whole genome shotgun (WGS) entry which is preliminary data.</text>
</comment>
<dbReference type="NCBIfam" id="TIGR03930">
    <property type="entry name" value="WXG100_ESAT6"/>
    <property type="match status" value="1"/>
</dbReference>
<organism evidence="2 3">
    <name type="scientific">Agromyces rhizosphaerae</name>
    <dbReference type="NCBI Taxonomy" id="88374"/>
    <lineage>
        <taxon>Bacteria</taxon>
        <taxon>Bacillati</taxon>
        <taxon>Actinomycetota</taxon>
        <taxon>Actinomycetes</taxon>
        <taxon>Micrococcales</taxon>
        <taxon>Microbacteriaceae</taxon>
        <taxon>Agromyces</taxon>
    </lineage>
</organism>
<dbReference type="RefSeq" id="WP_281885277.1">
    <property type="nucleotide sequence ID" value="NZ_BSDP01000001.1"/>
</dbReference>
<dbReference type="InterPro" id="IPR010310">
    <property type="entry name" value="T7SS_ESAT-6-like"/>
</dbReference>
<protein>
    <recommendedName>
        <fullName evidence="1">ESAT-6-like protein</fullName>
    </recommendedName>
</protein>
<accession>A0A9W6CXI5</accession>
<dbReference type="Gene3D" id="1.10.287.1060">
    <property type="entry name" value="ESAT-6-like"/>
    <property type="match status" value="1"/>
</dbReference>
<keyword evidence="3" id="KW-1185">Reference proteome</keyword>
<dbReference type="SUPFAM" id="SSF140453">
    <property type="entry name" value="EsxAB dimer-like"/>
    <property type="match status" value="1"/>
</dbReference>
<evidence type="ECO:0000313" key="2">
    <source>
        <dbReference type="EMBL" id="GLI28150.1"/>
    </source>
</evidence>
<dbReference type="InterPro" id="IPR036689">
    <property type="entry name" value="ESAT-6-like_sf"/>
</dbReference>
<proteinExistence type="inferred from homology"/>